<evidence type="ECO:0000256" key="3">
    <source>
        <dbReference type="ARBA" id="ARBA00022723"/>
    </source>
</evidence>
<name>A0A1I6VSJ9_9RHOB</name>
<protein>
    <submittedName>
        <fullName evidence="8">Precorrin-3B synthase</fullName>
    </submittedName>
</protein>
<evidence type="ECO:0000256" key="5">
    <source>
        <dbReference type="ARBA" id="ARBA00023004"/>
    </source>
</evidence>
<keyword evidence="4" id="KW-0560">Oxidoreductase</keyword>
<dbReference type="SUPFAM" id="SSF55124">
    <property type="entry name" value="Nitrite/Sulfite reductase N-terminal domain-like"/>
    <property type="match status" value="1"/>
</dbReference>
<dbReference type="RefSeq" id="WP_092428736.1">
    <property type="nucleotide sequence ID" value="NZ_FNCL01000012.1"/>
</dbReference>
<reference evidence="9" key="1">
    <citation type="submission" date="2016-10" db="EMBL/GenBank/DDBJ databases">
        <authorList>
            <person name="Varghese N."/>
            <person name="Submissions S."/>
        </authorList>
    </citation>
    <scope>NUCLEOTIDE SEQUENCE [LARGE SCALE GENOMIC DNA]</scope>
    <source>
        <strain evidence="9">DSM 26894</strain>
    </source>
</reference>
<evidence type="ECO:0000313" key="9">
    <source>
        <dbReference type="Proteomes" id="UP000199392"/>
    </source>
</evidence>
<evidence type="ECO:0000256" key="2">
    <source>
        <dbReference type="ARBA" id="ARBA00022617"/>
    </source>
</evidence>
<feature type="domain" description="Nitrite/Sulfite reductase ferredoxin-like" evidence="7">
    <location>
        <begin position="16"/>
        <end position="81"/>
    </location>
</feature>
<evidence type="ECO:0000313" key="8">
    <source>
        <dbReference type="EMBL" id="SFT16571.1"/>
    </source>
</evidence>
<dbReference type="Proteomes" id="UP000199392">
    <property type="component" value="Unassembled WGS sequence"/>
</dbReference>
<evidence type="ECO:0000256" key="6">
    <source>
        <dbReference type="ARBA" id="ARBA00023014"/>
    </source>
</evidence>
<keyword evidence="2" id="KW-0349">Heme</keyword>
<dbReference type="PANTHER" id="PTHR32439:SF9">
    <property type="entry name" value="BLR3264 PROTEIN"/>
    <property type="match status" value="1"/>
</dbReference>
<keyword evidence="6" id="KW-0411">Iron-sulfur</keyword>
<dbReference type="AlphaFoldDB" id="A0A1I6VSJ9"/>
<sequence length="382" mass="39963">MSAPQIKGWCPGAHRPMLSGDGLVVRVRPFRAELRAARVLALCELARAHGNGTLELTSRANLQIRGVSEAAFPGLLEELDALGLIDADPAVEARRNILMPAGWRDGDLTDRLHAALLETLPTLPPMPAKIGFALDTGPQGHLASESADIRFELDPAGGLLLRADGAATGRPVVEKDAMAALAQLANWFVDSGGAASGRMARHLRQISLPDEWQRALPRAPRPTLEPGDTANGRLLGVPFGSVDAGALAEVMERSGARALRLMTGRLLCLLDGDSEVPAPGFVTTPGSPLLAAHACPGAPFCPQATVATRALATRLAPEVDGTLHVSGCAKGCALPRAARLTLVGTDGAFDLVRDGAPWDPPRRTGLSPLLFDDPATLLTGMP</sequence>
<keyword evidence="5" id="KW-0408">Iron</keyword>
<dbReference type="Gene3D" id="3.90.480.10">
    <property type="entry name" value="Sulfite Reductase Hemoprotein,Domain 2"/>
    <property type="match status" value="1"/>
</dbReference>
<dbReference type="InterPro" id="IPR045854">
    <property type="entry name" value="NO2/SO3_Rdtase_4Fe4S_sf"/>
</dbReference>
<dbReference type="GO" id="GO:0016491">
    <property type="term" value="F:oxidoreductase activity"/>
    <property type="evidence" value="ECO:0007669"/>
    <property type="project" value="UniProtKB-KW"/>
</dbReference>
<dbReference type="OrthoDB" id="7459360at2"/>
<accession>A0A1I6VSJ9</accession>
<keyword evidence="3" id="KW-0479">Metal-binding</keyword>
<dbReference type="EMBL" id="FOZW01000012">
    <property type="protein sequence ID" value="SFT16571.1"/>
    <property type="molecule type" value="Genomic_DNA"/>
</dbReference>
<dbReference type="PANTHER" id="PTHR32439">
    <property type="entry name" value="FERREDOXIN--NITRITE REDUCTASE, CHLOROPLASTIC"/>
    <property type="match status" value="1"/>
</dbReference>
<keyword evidence="9" id="KW-1185">Reference proteome</keyword>
<dbReference type="STRING" id="311180.SAMN04488050_112187"/>
<organism evidence="8 9">
    <name type="scientific">Alloyangia pacifica</name>
    <dbReference type="NCBI Taxonomy" id="311180"/>
    <lineage>
        <taxon>Bacteria</taxon>
        <taxon>Pseudomonadati</taxon>
        <taxon>Pseudomonadota</taxon>
        <taxon>Alphaproteobacteria</taxon>
        <taxon>Rhodobacterales</taxon>
        <taxon>Roseobacteraceae</taxon>
        <taxon>Alloyangia</taxon>
    </lineage>
</organism>
<dbReference type="Pfam" id="PF03460">
    <property type="entry name" value="NIR_SIR_ferr"/>
    <property type="match status" value="1"/>
</dbReference>
<dbReference type="GO" id="GO:0051539">
    <property type="term" value="F:4 iron, 4 sulfur cluster binding"/>
    <property type="evidence" value="ECO:0007669"/>
    <property type="project" value="UniProtKB-KW"/>
</dbReference>
<evidence type="ECO:0000256" key="4">
    <source>
        <dbReference type="ARBA" id="ARBA00023002"/>
    </source>
</evidence>
<dbReference type="Gene3D" id="3.30.413.10">
    <property type="entry name" value="Sulfite Reductase Hemoprotein, domain 1"/>
    <property type="match status" value="2"/>
</dbReference>
<evidence type="ECO:0000259" key="7">
    <source>
        <dbReference type="Pfam" id="PF03460"/>
    </source>
</evidence>
<proteinExistence type="predicted"/>
<dbReference type="InterPro" id="IPR005117">
    <property type="entry name" value="NiRdtase/SiRdtase_haem-b_fer"/>
</dbReference>
<gene>
    <name evidence="8" type="ORF">SAMN04488050_112187</name>
</gene>
<evidence type="ECO:0000256" key="1">
    <source>
        <dbReference type="ARBA" id="ARBA00022485"/>
    </source>
</evidence>
<dbReference type="InterPro" id="IPR036136">
    <property type="entry name" value="Nit/Sulf_reduc_fer-like_dom_sf"/>
</dbReference>
<keyword evidence="1" id="KW-0004">4Fe-4S</keyword>
<dbReference type="GO" id="GO:0046872">
    <property type="term" value="F:metal ion binding"/>
    <property type="evidence" value="ECO:0007669"/>
    <property type="project" value="UniProtKB-KW"/>
</dbReference>
<dbReference type="InterPro" id="IPR051329">
    <property type="entry name" value="NIR_SIR_4Fe-4S"/>
</dbReference>
<dbReference type="SUPFAM" id="SSF56014">
    <property type="entry name" value="Nitrite and sulphite reductase 4Fe-4S domain-like"/>
    <property type="match status" value="1"/>
</dbReference>